<comment type="caution">
    <text evidence="1">The sequence shown here is derived from an EMBL/GenBank/DDBJ whole genome shotgun (WGS) entry which is preliminary data.</text>
</comment>
<dbReference type="EMBL" id="BPLR01017365">
    <property type="protein sequence ID" value="GIY90956.1"/>
    <property type="molecule type" value="Genomic_DNA"/>
</dbReference>
<reference evidence="1 2" key="1">
    <citation type="submission" date="2021-06" db="EMBL/GenBank/DDBJ databases">
        <title>Caerostris extrusa draft genome.</title>
        <authorList>
            <person name="Kono N."/>
            <person name="Arakawa K."/>
        </authorList>
    </citation>
    <scope>NUCLEOTIDE SEQUENCE [LARGE SCALE GENOMIC DNA]</scope>
</reference>
<gene>
    <name evidence="1" type="ORF">CEXT_88661</name>
</gene>
<dbReference type="AlphaFoldDB" id="A0AAV4X7S4"/>
<proteinExistence type="predicted"/>
<accession>A0AAV4X7S4</accession>
<organism evidence="1 2">
    <name type="scientific">Caerostris extrusa</name>
    <name type="common">Bark spider</name>
    <name type="synonym">Caerostris bankana</name>
    <dbReference type="NCBI Taxonomy" id="172846"/>
    <lineage>
        <taxon>Eukaryota</taxon>
        <taxon>Metazoa</taxon>
        <taxon>Ecdysozoa</taxon>
        <taxon>Arthropoda</taxon>
        <taxon>Chelicerata</taxon>
        <taxon>Arachnida</taxon>
        <taxon>Araneae</taxon>
        <taxon>Araneomorphae</taxon>
        <taxon>Entelegynae</taxon>
        <taxon>Araneoidea</taxon>
        <taxon>Araneidae</taxon>
        <taxon>Caerostris</taxon>
    </lineage>
</organism>
<name>A0AAV4X7S4_CAEEX</name>
<sequence length="76" mass="8408">MIKVSPLAVGLDFLVSSTACIGGRGWNSRKSYRKAGLHPFFLELVKFPFSETHASSDTLKLQFLVVNLVLLSIKLN</sequence>
<evidence type="ECO:0000313" key="2">
    <source>
        <dbReference type="Proteomes" id="UP001054945"/>
    </source>
</evidence>
<dbReference type="Proteomes" id="UP001054945">
    <property type="component" value="Unassembled WGS sequence"/>
</dbReference>
<evidence type="ECO:0000313" key="1">
    <source>
        <dbReference type="EMBL" id="GIY90956.1"/>
    </source>
</evidence>
<protein>
    <submittedName>
        <fullName evidence="1">Uncharacterized protein</fullName>
    </submittedName>
</protein>
<keyword evidence="2" id="KW-1185">Reference proteome</keyword>